<comment type="caution">
    <text evidence="3">The sequence shown here is derived from an EMBL/GenBank/DDBJ whole genome shotgun (WGS) entry which is preliminary data.</text>
</comment>
<keyword evidence="2" id="KW-0732">Signal</keyword>
<evidence type="ECO:0000313" key="3">
    <source>
        <dbReference type="EMBL" id="MBU3857292.1"/>
    </source>
</evidence>
<dbReference type="Proteomes" id="UP000784286">
    <property type="component" value="Unassembled WGS sequence"/>
</dbReference>
<evidence type="ECO:0000313" key="4">
    <source>
        <dbReference type="Proteomes" id="UP000784286"/>
    </source>
</evidence>
<feature type="chain" id="PRO_5037797855" evidence="2">
    <location>
        <begin position="21"/>
        <end position="438"/>
    </location>
</feature>
<dbReference type="SUPFAM" id="SSF103088">
    <property type="entry name" value="OmpA-like"/>
    <property type="match status" value="1"/>
</dbReference>
<sequence>MIKKFYCFCMLSLTNLAVWADGIMPVDTFTVEVYYRQGSARIDSAYQDNRNKLDSLLGVLHKLSSDSTLRLDRFSIMSGASPEGSTSLNRNLSKRRSQSIGNYLRRRIPSQASIITETHAGIDWDNLRTKVAQSDMPCKEKEEVLSILDNTPEWVIKNGIVVDSRKKQLMDLHRGNSWRYMEKHFFPLLRRSLVEVQYVSLLPAAGTEQVSEPDAEQTDTVEMPQPLTPVPASKTEAEDSRMISEPQQQPPFYMAVKTNLLYDVLLVPNAGVEFYLGKGFSASGSWMYAWWKKNRRHRYWRIYGGELAIRKYFCRPEGGSPLSGHHLGVYGQILTYDFETGGRGYMGGKPGGTLWEKMNYTAGLEYGYSLPVARRLNIDFVIGLGYWGGTYYEYLPMDNHYVWQATKQRHWFGPTKAEISLVWLLGRGNHNLKKGGKK</sequence>
<dbReference type="InterPro" id="IPR036737">
    <property type="entry name" value="OmpA-like_sf"/>
</dbReference>
<accession>A0A948X283</accession>
<dbReference type="Gene3D" id="3.30.1330.60">
    <property type="entry name" value="OmpA-like domain"/>
    <property type="match status" value="1"/>
</dbReference>
<feature type="region of interest" description="Disordered" evidence="1">
    <location>
        <begin position="209"/>
        <end position="232"/>
    </location>
</feature>
<dbReference type="InterPro" id="IPR021958">
    <property type="entry name" value="DUF3575"/>
</dbReference>
<dbReference type="EMBL" id="JAHLFJ010000111">
    <property type="protein sequence ID" value="MBU3857292.1"/>
    <property type="molecule type" value="Genomic_DNA"/>
</dbReference>
<reference evidence="3" key="1">
    <citation type="journal article" date="2021" name="PeerJ">
        <title>Extensive microbial diversity within the chicken gut microbiome revealed by metagenomics and culture.</title>
        <authorList>
            <person name="Gilroy R."/>
            <person name="Ravi A."/>
            <person name="Getino M."/>
            <person name="Pursley I."/>
            <person name="Horton D.L."/>
            <person name="Alikhan N.F."/>
            <person name="Baker D."/>
            <person name="Gharbi K."/>
            <person name="Hall N."/>
            <person name="Watson M."/>
            <person name="Adriaenssens E.M."/>
            <person name="Foster-Nyarko E."/>
            <person name="Jarju S."/>
            <person name="Secka A."/>
            <person name="Antonio M."/>
            <person name="Oren A."/>
            <person name="Chaudhuri R.R."/>
            <person name="La Ragione R."/>
            <person name="Hildebrand F."/>
            <person name="Pallen M.J."/>
        </authorList>
    </citation>
    <scope>NUCLEOTIDE SEQUENCE</scope>
    <source>
        <strain evidence="3">8470</strain>
    </source>
</reference>
<feature type="signal peptide" evidence="2">
    <location>
        <begin position="1"/>
        <end position="20"/>
    </location>
</feature>
<dbReference type="AlphaFoldDB" id="A0A948X283"/>
<dbReference type="Pfam" id="PF12099">
    <property type="entry name" value="DUF3575"/>
    <property type="match status" value="1"/>
</dbReference>
<organism evidence="3 4">
    <name type="scientific">Candidatus Phocaeicola excrementipullorum</name>
    <dbReference type="NCBI Taxonomy" id="2838731"/>
    <lineage>
        <taxon>Bacteria</taxon>
        <taxon>Pseudomonadati</taxon>
        <taxon>Bacteroidota</taxon>
        <taxon>Bacteroidia</taxon>
        <taxon>Bacteroidales</taxon>
        <taxon>Bacteroidaceae</taxon>
        <taxon>Phocaeicola</taxon>
    </lineage>
</organism>
<proteinExistence type="predicted"/>
<name>A0A948X283_9BACT</name>
<protein>
    <submittedName>
        <fullName evidence="3">DUF3575 domain-containing protein</fullName>
    </submittedName>
</protein>
<gene>
    <name evidence="3" type="ORF">H9928_12295</name>
</gene>
<evidence type="ECO:0000256" key="2">
    <source>
        <dbReference type="SAM" id="SignalP"/>
    </source>
</evidence>
<reference evidence="3" key="2">
    <citation type="submission" date="2021-04" db="EMBL/GenBank/DDBJ databases">
        <authorList>
            <person name="Gilroy R."/>
        </authorList>
    </citation>
    <scope>NUCLEOTIDE SEQUENCE</scope>
    <source>
        <strain evidence="3">8470</strain>
    </source>
</reference>
<evidence type="ECO:0000256" key="1">
    <source>
        <dbReference type="SAM" id="MobiDB-lite"/>
    </source>
</evidence>